<evidence type="ECO:0000256" key="17">
    <source>
        <dbReference type="ARBA" id="ARBA00023160"/>
    </source>
</evidence>
<feature type="binding site" evidence="19">
    <location>
        <position position="258"/>
    </location>
    <ligand>
        <name>Zn(2+)</name>
        <dbReference type="ChEBI" id="CHEBI:29105"/>
        <label>1</label>
    </ligand>
</feature>
<feature type="transmembrane region" description="Helical" evidence="21">
    <location>
        <begin position="271"/>
        <end position="291"/>
    </location>
</feature>
<evidence type="ECO:0000313" key="23">
    <source>
        <dbReference type="EMBL" id="SCV69587.1"/>
    </source>
</evidence>
<dbReference type="GO" id="GO:0020037">
    <property type="term" value="F:heme binding"/>
    <property type="evidence" value="ECO:0007669"/>
    <property type="project" value="InterPro"/>
</dbReference>
<dbReference type="InterPro" id="IPR001199">
    <property type="entry name" value="Cyt_B5-like_heme/steroid-bd"/>
</dbReference>
<accession>A0A238F8Y1</accession>
<dbReference type="InterPro" id="IPR014430">
    <property type="entry name" value="Scs7"/>
</dbReference>
<reference evidence="24" key="1">
    <citation type="submission" date="2016-09" db="EMBL/GenBank/DDBJ databases">
        <authorList>
            <person name="Jeantristanb JTB J.-T."/>
            <person name="Ricardo R."/>
        </authorList>
    </citation>
    <scope>NUCLEOTIDE SEQUENCE [LARGE SCALE GENOMIC DNA]</scope>
</reference>
<evidence type="ECO:0000256" key="21">
    <source>
        <dbReference type="SAM" id="Phobius"/>
    </source>
</evidence>
<dbReference type="Proteomes" id="UP000198372">
    <property type="component" value="Unassembled WGS sequence"/>
</dbReference>
<feature type="binding site" evidence="19">
    <location>
        <position position="316"/>
    </location>
    <ligand>
        <name>Zn(2+)</name>
        <dbReference type="ChEBI" id="CHEBI:29105"/>
        <label>1</label>
    </ligand>
</feature>
<comment type="similarity">
    <text evidence="4 18">Belongs to the sterol desaturase family. SCS7 subfamily.</text>
</comment>
<dbReference type="InterPro" id="IPR036400">
    <property type="entry name" value="Cyt_B5-like_heme/steroid_sf"/>
</dbReference>
<keyword evidence="11 19" id="KW-0862">Zinc</keyword>
<sequence>MSSTSPPSATSPPPTRRTRIYLLEDVRKHRSSKDCWVVHDNKVYDVTKFLDDHPGGDDLILNYAGKDITSIMADPIEHSHSDSAYELLQQYQFGVIGSEERITNENFIWNDKFEFKDTDTSDDWQKNQFLDLQRPLVMQMLRSDFSKSFYLQQVHQPRHMSEPATLFGPWYLEMLTRTSWYVVPIVWSPITLYFLYCAWVQQPQALDLSTRAARVGLSFLFGNLVWTILEYTLHRFLFHMETVLPDHPFALTLHFLLHGIHHYLPMDRLRLVMPPILFAALSYPFIRLGHFLFPHNIAYGIIAGAYTFYIGYDLLHYFMHHAKLPRLLKAQKSWHMEHHYKEPNLGYGVTSPFWDMVFDTVFEAKGRRGMQKGNTKGEGL</sequence>
<comment type="cofactor">
    <cofactor evidence="18 19">
        <name>Zn(2+)</name>
        <dbReference type="ChEBI" id="CHEBI:29105"/>
    </cofactor>
    <text evidence="18 19">Binds 2 Zn(2+) ions per subunit that likely form a catalytic dimetal center.</text>
</comment>
<evidence type="ECO:0000256" key="9">
    <source>
        <dbReference type="ARBA" id="ARBA00022824"/>
    </source>
</evidence>
<keyword evidence="7 21" id="KW-0812">Transmembrane</keyword>
<evidence type="ECO:0000256" key="18">
    <source>
        <dbReference type="PIRNR" id="PIRNR005149"/>
    </source>
</evidence>
<feature type="binding site" description="axial binding residue" evidence="20">
    <location>
        <position position="53"/>
    </location>
    <ligand>
        <name>heme</name>
        <dbReference type="ChEBI" id="CHEBI:30413"/>
    </ligand>
    <ligandPart>
        <name>Fe</name>
        <dbReference type="ChEBI" id="CHEBI:18248"/>
    </ligandPart>
</feature>
<feature type="binding site" evidence="19">
    <location>
        <position position="335"/>
    </location>
    <ligand>
        <name>Zn(2+)</name>
        <dbReference type="ChEBI" id="CHEBI:29105"/>
        <label>1</label>
    </ligand>
</feature>
<dbReference type="FunFam" id="3.10.120.10:FF:000002">
    <property type="entry name" value="Cytochrome b5 type B"/>
    <property type="match status" value="1"/>
</dbReference>
<dbReference type="Gene3D" id="3.10.120.10">
    <property type="entry name" value="Cytochrome b5-like heme/steroid binding domain"/>
    <property type="match status" value="1"/>
</dbReference>
<feature type="transmembrane region" description="Helical" evidence="21">
    <location>
        <begin position="297"/>
        <end position="319"/>
    </location>
</feature>
<evidence type="ECO:0000256" key="6">
    <source>
        <dbReference type="ARBA" id="ARBA00022617"/>
    </source>
</evidence>
<comment type="cofactor">
    <cofactor evidence="20">
        <name>Fe cation</name>
        <dbReference type="ChEBI" id="CHEBI:24875"/>
    </cofactor>
</comment>
<dbReference type="SMART" id="SM01117">
    <property type="entry name" value="Cyt-b5"/>
    <property type="match status" value="1"/>
</dbReference>
<feature type="binding site" evidence="19">
    <location>
        <position position="339"/>
    </location>
    <ligand>
        <name>Zn(2+)</name>
        <dbReference type="ChEBI" id="CHEBI:29105"/>
        <label>1</label>
    </ligand>
</feature>
<evidence type="ECO:0000256" key="7">
    <source>
        <dbReference type="ARBA" id="ARBA00022692"/>
    </source>
</evidence>
<feature type="transmembrane region" description="Helical" evidence="21">
    <location>
        <begin position="249"/>
        <end position="264"/>
    </location>
</feature>
<feature type="domain" description="Cytochrome b5 heme-binding" evidence="22">
    <location>
        <begin position="18"/>
        <end position="97"/>
    </location>
</feature>
<keyword evidence="10 18" id="KW-0276">Fatty acid metabolism</keyword>
<evidence type="ECO:0000256" key="12">
    <source>
        <dbReference type="ARBA" id="ARBA00022989"/>
    </source>
</evidence>
<dbReference type="InterPro" id="IPR018506">
    <property type="entry name" value="Cyt_B5_heme-BS"/>
</dbReference>
<dbReference type="PROSITE" id="PS00191">
    <property type="entry name" value="CYTOCHROME_B5_1"/>
    <property type="match status" value="1"/>
</dbReference>
<feature type="binding site" evidence="19">
    <location>
        <position position="234"/>
    </location>
    <ligand>
        <name>Zn(2+)</name>
        <dbReference type="ChEBI" id="CHEBI:29105"/>
        <label>1</label>
    </ligand>
</feature>
<feature type="transmembrane region" description="Helical" evidence="21">
    <location>
        <begin position="180"/>
        <end position="200"/>
    </location>
</feature>
<keyword evidence="6 20" id="KW-0349">Heme</keyword>
<keyword evidence="9 18" id="KW-0256">Endoplasmic reticulum</keyword>
<keyword evidence="8 18" id="KW-0479">Metal-binding</keyword>
<evidence type="ECO:0000256" key="5">
    <source>
        <dbReference type="ARBA" id="ARBA00022516"/>
    </source>
</evidence>
<keyword evidence="15 18" id="KW-0443">Lipid metabolism</keyword>
<dbReference type="OrthoDB" id="2204368at2759"/>
<dbReference type="GO" id="GO:0005789">
    <property type="term" value="C:endoplasmic reticulum membrane"/>
    <property type="evidence" value="ECO:0007669"/>
    <property type="project" value="UniProtKB-SubCell"/>
</dbReference>
<dbReference type="PIRSF" id="PIRSF005149">
    <property type="entry name" value="IPC-B_HD"/>
    <property type="match status" value="1"/>
</dbReference>
<evidence type="ECO:0000256" key="10">
    <source>
        <dbReference type="ARBA" id="ARBA00022832"/>
    </source>
</evidence>
<dbReference type="STRING" id="269621.A0A238F8Y1"/>
<evidence type="ECO:0000259" key="22">
    <source>
        <dbReference type="PROSITE" id="PS50255"/>
    </source>
</evidence>
<evidence type="ECO:0000256" key="20">
    <source>
        <dbReference type="PIRSR" id="PIRSR005149-50"/>
    </source>
</evidence>
<dbReference type="Pfam" id="PF00173">
    <property type="entry name" value="Cyt-b5"/>
    <property type="match status" value="1"/>
</dbReference>
<dbReference type="Pfam" id="PF04116">
    <property type="entry name" value="FA_hydroxylase"/>
    <property type="match status" value="1"/>
</dbReference>
<comment type="pathway">
    <text evidence="3">Lipid metabolism.</text>
</comment>
<evidence type="ECO:0000256" key="8">
    <source>
        <dbReference type="ARBA" id="ARBA00022723"/>
    </source>
</evidence>
<dbReference type="SUPFAM" id="SSF55856">
    <property type="entry name" value="Cytochrome b5-like heme/steroid binding domain"/>
    <property type="match status" value="1"/>
</dbReference>
<keyword evidence="16 18" id="KW-0472">Membrane</keyword>
<keyword evidence="5 18" id="KW-0444">Lipid biosynthesis</keyword>
<evidence type="ECO:0000256" key="11">
    <source>
        <dbReference type="ARBA" id="ARBA00022833"/>
    </source>
</evidence>
<dbReference type="PRINTS" id="PR00363">
    <property type="entry name" value="CYTOCHROMEB5"/>
</dbReference>
<comment type="function">
    <text evidence="18">Ceramide hydroxylase involved in the hydroxylation of sphingolipid-associated very long chain fatty acids. Postulated to hydroxylate the very long chain fatty acid of dihydroceramides and phytoceramides at C-2.</text>
</comment>
<feature type="transmembrane region" description="Helical" evidence="21">
    <location>
        <begin position="212"/>
        <end position="229"/>
    </location>
</feature>
<dbReference type="EC" id="1.-.-.-" evidence="18"/>
<feature type="binding site" evidence="19">
    <location>
        <position position="262"/>
    </location>
    <ligand>
        <name>Zn(2+)</name>
        <dbReference type="ChEBI" id="CHEBI:29105"/>
        <label>1</label>
    </ligand>
</feature>
<evidence type="ECO:0000256" key="19">
    <source>
        <dbReference type="PIRSR" id="PIRSR005149-1"/>
    </source>
</evidence>
<protein>
    <recommendedName>
        <fullName evidence="18">Ceramide very long chain fatty acid hydroxylase</fullName>
        <ecNumber evidence="18">1.-.-.-</ecNumber>
    </recommendedName>
</protein>
<feature type="binding site" evidence="19">
    <location>
        <position position="320"/>
    </location>
    <ligand>
        <name>Zn(2+)</name>
        <dbReference type="ChEBI" id="CHEBI:29105"/>
        <label>1</label>
    </ligand>
</feature>
<proteinExistence type="inferred from homology"/>
<evidence type="ECO:0000256" key="2">
    <source>
        <dbReference type="ARBA" id="ARBA00004991"/>
    </source>
</evidence>
<dbReference type="GO" id="GO:0006633">
    <property type="term" value="P:fatty acid biosynthetic process"/>
    <property type="evidence" value="ECO:0007669"/>
    <property type="project" value="UniProtKB-KW"/>
</dbReference>
<keyword evidence="12 21" id="KW-1133">Transmembrane helix</keyword>
<evidence type="ECO:0000256" key="16">
    <source>
        <dbReference type="ARBA" id="ARBA00023136"/>
    </source>
</evidence>
<dbReference type="GO" id="GO:0080132">
    <property type="term" value="F:fatty acid 2-hydroxylase activity"/>
    <property type="evidence" value="ECO:0007669"/>
    <property type="project" value="InterPro"/>
</dbReference>
<keyword evidence="17 18" id="KW-0275">Fatty acid biosynthesis</keyword>
<dbReference type="GO" id="GO:0005506">
    <property type="term" value="F:iron ion binding"/>
    <property type="evidence" value="ECO:0007669"/>
    <property type="project" value="UniProtKB-UniRule"/>
</dbReference>
<evidence type="ECO:0000256" key="15">
    <source>
        <dbReference type="ARBA" id="ARBA00023098"/>
    </source>
</evidence>
<evidence type="ECO:0000313" key="24">
    <source>
        <dbReference type="Proteomes" id="UP000198372"/>
    </source>
</evidence>
<evidence type="ECO:0000256" key="14">
    <source>
        <dbReference type="ARBA" id="ARBA00023004"/>
    </source>
</evidence>
<dbReference type="InterPro" id="IPR006694">
    <property type="entry name" value="Fatty_acid_hydroxylase"/>
</dbReference>
<feature type="binding site" description="axial binding residue" evidence="20">
    <location>
        <position position="80"/>
    </location>
    <ligand>
        <name>heme</name>
        <dbReference type="ChEBI" id="CHEBI:30413"/>
    </ligand>
    <ligandPart>
        <name>Fe</name>
        <dbReference type="ChEBI" id="CHEBI:18248"/>
    </ligandPart>
</feature>
<keyword evidence="13 18" id="KW-0560">Oxidoreductase</keyword>
<dbReference type="PANTHER" id="PTHR12863">
    <property type="entry name" value="FATTY ACID HYDROXYLASE"/>
    <property type="match status" value="1"/>
</dbReference>
<dbReference type="AlphaFoldDB" id="A0A238F8Y1"/>
<comment type="pathway">
    <text evidence="2">Sphingolipid metabolism.</text>
</comment>
<comment type="subcellular location">
    <subcellularLocation>
        <location evidence="1">Endoplasmic reticulum membrane</location>
        <topology evidence="1">Multi-pass membrane protein</topology>
    </subcellularLocation>
</comment>
<evidence type="ECO:0000256" key="1">
    <source>
        <dbReference type="ARBA" id="ARBA00004477"/>
    </source>
</evidence>
<name>A0A238F8Y1_9BASI</name>
<dbReference type="PANTHER" id="PTHR12863:SF1">
    <property type="entry name" value="FATTY ACID 2-HYDROXYLASE"/>
    <property type="match status" value="1"/>
</dbReference>
<organism evidence="23 24">
    <name type="scientific">Microbotryum intermedium</name>
    <dbReference type="NCBI Taxonomy" id="269621"/>
    <lineage>
        <taxon>Eukaryota</taxon>
        <taxon>Fungi</taxon>
        <taxon>Dikarya</taxon>
        <taxon>Basidiomycota</taxon>
        <taxon>Pucciniomycotina</taxon>
        <taxon>Microbotryomycetes</taxon>
        <taxon>Microbotryales</taxon>
        <taxon>Microbotryaceae</taxon>
        <taxon>Microbotryum</taxon>
    </lineage>
</organism>
<feature type="binding site" evidence="19">
    <location>
        <position position="338"/>
    </location>
    <ligand>
        <name>Zn(2+)</name>
        <dbReference type="ChEBI" id="CHEBI:29105"/>
        <label>1</label>
    </ligand>
</feature>
<feature type="binding site" evidence="19">
    <location>
        <position position="261"/>
    </location>
    <ligand>
        <name>Zn(2+)</name>
        <dbReference type="ChEBI" id="CHEBI:29105"/>
        <label>1</label>
    </ligand>
</feature>
<evidence type="ECO:0000256" key="4">
    <source>
        <dbReference type="ARBA" id="ARBA00005747"/>
    </source>
</evidence>
<keyword evidence="14 18" id="KW-0408">Iron</keyword>
<feature type="binding site" evidence="19">
    <location>
        <position position="239"/>
    </location>
    <ligand>
        <name>Zn(2+)</name>
        <dbReference type="ChEBI" id="CHEBI:29105"/>
        <label>1</label>
    </ligand>
</feature>
<evidence type="ECO:0000256" key="3">
    <source>
        <dbReference type="ARBA" id="ARBA00005189"/>
    </source>
</evidence>
<dbReference type="PROSITE" id="PS50255">
    <property type="entry name" value="CYTOCHROME_B5_2"/>
    <property type="match status" value="1"/>
</dbReference>
<evidence type="ECO:0000256" key="13">
    <source>
        <dbReference type="ARBA" id="ARBA00023002"/>
    </source>
</evidence>
<dbReference type="EMBL" id="FMSP01000004">
    <property type="protein sequence ID" value="SCV69587.1"/>
    <property type="molecule type" value="Genomic_DNA"/>
</dbReference>
<keyword evidence="24" id="KW-1185">Reference proteome</keyword>
<gene>
    <name evidence="23" type="ORF">BQ2448_2607</name>
</gene>